<reference evidence="4" key="2">
    <citation type="submission" date="2023-05" db="EMBL/GenBank/DDBJ databases">
        <authorList>
            <consortium name="Lawrence Berkeley National Laboratory"/>
            <person name="Steindorff A."/>
            <person name="Hensen N."/>
            <person name="Bonometti L."/>
            <person name="Westerberg I."/>
            <person name="Brannstrom I.O."/>
            <person name="Guillou S."/>
            <person name="Cros-Aarteil S."/>
            <person name="Calhoun S."/>
            <person name="Haridas S."/>
            <person name="Kuo A."/>
            <person name="Mondo S."/>
            <person name="Pangilinan J."/>
            <person name="Riley R."/>
            <person name="Labutti K."/>
            <person name="Andreopoulos B."/>
            <person name="Lipzen A."/>
            <person name="Chen C."/>
            <person name="Yanf M."/>
            <person name="Daum C."/>
            <person name="Ng V."/>
            <person name="Clum A."/>
            <person name="Ohm R."/>
            <person name="Martin F."/>
            <person name="Silar P."/>
            <person name="Natvig D."/>
            <person name="Lalanne C."/>
            <person name="Gautier V."/>
            <person name="Ament-Velasquez S.L."/>
            <person name="Kruys A."/>
            <person name="Hutchinson M.I."/>
            <person name="Powell A.J."/>
            <person name="Barry K."/>
            <person name="Miller A.N."/>
            <person name="Grigoriev I.V."/>
            <person name="Debuchy R."/>
            <person name="Gladieux P."/>
            <person name="Thoren M.H."/>
            <person name="Johannesson H."/>
        </authorList>
    </citation>
    <scope>NUCLEOTIDE SEQUENCE</scope>
    <source>
        <strain evidence="4">CBS 123565</strain>
    </source>
</reference>
<sequence>MRVVPAGLDRLAEDQAAVTQAEMTRIGDGGDGQPSLRARRPDRSDRKVGRGTSIGFPASRPTMPSAHSPESKLGVAVEYALLPEDVDGDRNDQSLAETGRTRSWVSIFLRSWLAITLLYLGGRIIESLAQRIVGPSHQDDPFGNWGMAGTGTEDLAWYPTDFLRDVLPVPCHSHNDYWRKIPLFSAIYAGCTGVEADVWLQAGDLLVGHDTASLQPNRTFATLYVNPLVEILARQNPATKYYNETNNGVFDTDPAQTLVLLVDLKTDGLETWPWVMKQLGPLRERGWLSRFEDGKFHHGPITVVGTGNTPFDLIVQNSTYRDAFFDAPLDGLKNSPFDATNSYYASVSFWKAIGAVWWKGMPGDGQLAKIKEHLREAHQRGLKARYWQLPEWPIHVRNRVWKVLGQEGIDMLNVDDLEAATRGDWTAPGTY</sequence>
<evidence type="ECO:0000256" key="3">
    <source>
        <dbReference type="SAM" id="MobiDB-lite"/>
    </source>
</evidence>
<feature type="region of interest" description="Disordered" evidence="3">
    <location>
        <begin position="23"/>
        <end position="70"/>
    </location>
</feature>
<evidence type="ECO:0000256" key="1">
    <source>
        <dbReference type="ARBA" id="ARBA00008858"/>
    </source>
</evidence>
<comment type="caution">
    <text evidence="4">The sequence shown here is derived from an EMBL/GenBank/DDBJ whole genome shotgun (WGS) entry which is preliminary data.</text>
</comment>
<evidence type="ECO:0000313" key="4">
    <source>
        <dbReference type="EMBL" id="KAK4137922.1"/>
    </source>
</evidence>
<dbReference type="InterPro" id="IPR017946">
    <property type="entry name" value="PLC-like_Pdiesterase_TIM-brl"/>
</dbReference>
<dbReference type="PANTHER" id="PTHR31571:SF1">
    <property type="entry name" value="ALTERED INHERITANCE OF MITOCHONDRIA PROTEIN 6"/>
    <property type="match status" value="1"/>
</dbReference>
<dbReference type="GO" id="GO:0008081">
    <property type="term" value="F:phosphoric diester hydrolase activity"/>
    <property type="evidence" value="ECO:0007669"/>
    <property type="project" value="InterPro"/>
</dbReference>
<dbReference type="AlphaFoldDB" id="A0AAN6URL2"/>
<dbReference type="PANTHER" id="PTHR31571">
    <property type="entry name" value="ALTERED INHERITANCE OF MITOCHONDRIA PROTEIN 6"/>
    <property type="match status" value="1"/>
</dbReference>
<feature type="compositionally biased region" description="Basic and acidic residues" evidence="3">
    <location>
        <begin position="39"/>
        <end position="48"/>
    </location>
</feature>
<comment type="similarity">
    <text evidence="1">Belongs to the AIM6 family.</text>
</comment>
<dbReference type="CDD" id="cd08577">
    <property type="entry name" value="PI-PLCc_GDPD_SF_unchar3"/>
    <property type="match status" value="1"/>
</dbReference>
<protein>
    <recommendedName>
        <fullName evidence="2">Altered inheritance of mitochondria protein 6</fullName>
    </recommendedName>
</protein>
<name>A0AAN6URL2_9PEZI</name>
<accession>A0AAN6URL2</accession>
<evidence type="ECO:0000313" key="5">
    <source>
        <dbReference type="Proteomes" id="UP001304895"/>
    </source>
</evidence>
<dbReference type="InterPro" id="IPR051236">
    <property type="entry name" value="HAT_RTT109-like"/>
</dbReference>
<gene>
    <name evidence="4" type="ORF">BT67DRAFT_125757</name>
</gene>
<dbReference type="SUPFAM" id="SSF51695">
    <property type="entry name" value="PLC-like phosphodiesterases"/>
    <property type="match status" value="1"/>
</dbReference>
<proteinExistence type="inferred from homology"/>
<evidence type="ECO:0000256" key="2">
    <source>
        <dbReference type="ARBA" id="ARBA00014286"/>
    </source>
</evidence>
<reference evidence="4" key="1">
    <citation type="journal article" date="2023" name="Mol. Phylogenet. Evol.">
        <title>Genome-scale phylogeny and comparative genomics of the fungal order Sordariales.</title>
        <authorList>
            <person name="Hensen N."/>
            <person name="Bonometti L."/>
            <person name="Westerberg I."/>
            <person name="Brannstrom I.O."/>
            <person name="Guillou S."/>
            <person name="Cros-Aarteil S."/>
            <person name="Calhoun S."/>
            <person name="Haridas S."/>
            <person name="Kuo A."/>
            <person name="Mondo S."/>
            <person name="Pangilinan J."/>
            <person name="Riley R."/>
            <person name="LaButti K."/>
            <person name="Andreopoulos B."/>
            <person name="Lipzen A."/>
            <person name="Chen C."/>
            <person name="Yan M."/>
            <person name="Daum C."/>
            <person name="Ng V."/>
            <person name="Clum A."/>
            <person name="Steindorff A."/>
            <person name="Ohm R.A."/>
            <person name="Martin F."/>
            <person name="Silar P."/>
            <person name="Natvig D.O."/>
            <person name="Lalanne C."/>
            <person name="Gautier V."/>
            <person name="Ament-Velasquez S.L."/>
            <person name="Kruys A."/>
            <person name="Hutchinson M.I."/>
            <person name="Powell A.J."/>
            <person name="Barry K."/>
            <person name="Miller A.N."/>
            <person name="Grigoriev I.V."/>
            <person name="Debuchy R."/>
            <person name="Gladieux P."/>
            <person name="Hiltunen Thoren M."/>
            <person name="Johannesson H."/>
        </authorList>
    </citation>
    <scope>NUCLEOTIDE SEQUENCE</scope>
    <source>
        <strain evidence="4">CBS 123565</strain>
    </source>
</reference>
<dbReference type="InterPro" id="IPR039559">
    <property type="entry name" value="AIM6_PI-PLC-like_dom"/>
</dbReference>
<organism evidence="4 5">
    <name type="scientific">Trichocladium antarcticum</name>
    <dbReference type="NCBI Taxonomy" id="1450529"/>
    <lineage>
        <taxon>Eukaryota</taxon>
        <taxon>Fungi</taxon>
        <taxon>Dikarya</taxon>
        <taxon>Ascomycota</taxon>
        <taxon>Pezizomycotina</taxon>
        <taxon>Sordariomycetes</taxon>
        <taxon>Sordariomycetidae</taxon>
        <taxon>Sordariales</taxon>
        <taxon>Chaetomiaceae</taxon>
        <taxon>Trichocladium</taxon>
    </lineage>
</organism>
<dbReference type="GO" id="GO:0006629">
    <property type="term" value="P:lipid metabolic process"/>
    <property type="evidence" value="ECO:0007669"/>
    <property type="project" value="InterPro"/>
</dbReference>
<keyword evidence="5" id="KW-1185">Reference proteome</keyword>
<dbReference type="Proteomes" id="UP001304895">
    <property type="component" value="Unassembled WGS sequence"/>
</dbReference>
<dbReference type="EMBL" id="MU853402">
    <property type="protein sequence ID" value="KAK4137922.1"/>
    <property type="molecule type" value="Genomic_DNA"/>
</dbReference>